<dbReference type="FunCoup" id="Q7JP64">
    <property type="interactions" value="117"/>
</dbReference>
<dbReference type="GeneID" id="3565925"/>
<dbReference type="HOGENOM" id="CLU_850546_0_0_1"/>
<dbReference type="AlphaFoldDB" id="Q7JP64"/>
<organism evidence="1 2">
    <name type="scientific">Caenorhabditis elegans</name>
    <dbReference type="NCBI Taxonomy" id="6239"/>
    <lineage>
        <taxon>Eukaryota</taxon>
        <taxon>Metazoa</taxon>
        <taxon>Ecdysozoa</taxon>
        <taxon>Nematoda</taxon>
        <taxon>Chromadorea</taxon>
        <taxon>Rhabditida</taxon>
        <taxon>Rhabditina</taxon>
        <taxon>Rhabditomorpha</taxon>
        <taxon>Rhabditoidea</taxon>
        <taxon>Rhabditidae</taxon>
        <taxon>Peloderinae</taxon>
        <taxon>Caenorhabditis</taxon>
    </lineage>
</organism>
<sequence length="340" mass="38984">MENLLNPICEENKLHQDNLSSVELRDLATTVFVSGVDGLEDNQNRNGVEVVRANGTPMSLPLSPIEFNHDDAFILEEHPNVLKPLEQQTVSDEAVILLNRILKSSEKSLKRCVLWNVFERSRKWKNTKRATELDLATTLISRVDQRPTLLHVFCRRLTEADIFSIIEKSLLDVKLPCDRSSLFRVTMKTEMPLKQLIGQIENFLTSSPEIQLNEHFTLAAENNLDRFGDKFFTPLVGNFADSEHFFNQWTSMSSATHFTFRIKEKKFLTVNVTYYNNDDMKGARFKTIVVEQFVSGSIPERHVTFGSPLVSSVVEYDIDEKLPFNRLPAICHDLMDFLEG</sequence>
<protein>
    <submittedName>
        <fullName evidence="1">FTH domain-containing protein</fullName>
    </submittedName>
</protein>
<dbReference type="PANTHER" id="PTHR38618">
    <property type="entry name" value="PROTEIN CBG21701-RELATED"/>
    <property type="match status" value="1"/>
</dbReference>
<proteinExistence type="predicted"/>
<dbReference type="RefSeq" id="NP_001021302.2">
    <property type="nucleotide sequence ID" value="NM_001026131.5"/>
</dbReference>
<dbReference type="Proteomes" id="UP000001940">
    <property type="component" value="Chromosome IV"/>
</dbReference>
<dbReference type="InParanoid" id="Q7JP64"/>
<dbReference type="PaxDb" id="6239-C06A6.7"/>
<dbReference type="Bgee" id="WBGene00015511">
    <property type="expression patterns" value="Expressed in adult organism and 1 other cell type or tissue"/>
</dbReference>
<dbReference type="PANTHER" id="PTHR38618:SF2">
    <property type="entry name" value="F-BOX DOMAIN-CONTAINING PROTEIN-RELATED"/>
    <property type="match status" value="1"/>
</dbReference>
<keyword evidence="2" id="KW-1185">Reference proteome</keyword>
<dbReference type="CTD" id="3565925"/>
<evidence type="ECO:0000313" key="2">
    <source>
        <dbReference type="Proteomes" id="UP000001940"/>
    </source>
</evidence>
<dbReference type="KEGG" id="cel:CELE_C06A6.7"/>
<dbReference type="EMBL" id="BX284604">
    <property type="protein sequence ID" value="CCD63308.2"/>
    <property type="molecule type" value="Genomic_DNA"/>
</dbReference>
<accession>Q7JP64</accession>
<dbReference type="OMA" id="NPICEEN"/>
<reference evidence="1 2" key="1">
    <citation type="journal article" date="1998" name="Science">
        <title>Genome sequence of the nematode C. elegans: a platform for investigating biology.</title>
        <authorList>
            <consortium name="The C. elegans sequencing consortium"/>
            <person name="Sulson J.E."/>
            <person name="Waterston R."/>
        </authorList>
    </citation>
    <scope>NUCLEOTIDE SEQUENCE [LARGE SCALE GENOMIC DNA]</scope>
    <source>
        <strain evidence="1 2">Bristol N2</strain>
    </source>
</reference>
<name>Q7JP64_CAEEL</name>
<dbReference type="WormBase" id="C06A6.7">
    <property type="protein sequence ID" value="CE49500"/>
    <property type="gene ID" value="WBGene00015511"/>
</dbReference>
<dbReference type="OrthoDB" id="5867315at2759"/>
<dbReference type="UCSC" id="C06A6.7">
    <property type="organism name" value="c. elegans"/>
</dbReference>
<dbReference type="AGR" id="WB:WBGene00015511"/>
<gene>
    <name evidence="1 3" type="ORF">C06A6.7</name>
    <name evidence="1" type="ORF">CELE_C06A6.7</name>
</gene>
<evidence type="ECO:0000313" key="1">
    <source>
        <dbReference type="EMBL" id="CCD63308.2"/>
    </source>
</evidence>
<evidence type="ECO:0000313" key="3">
    <source>
        <dbReference type="WormBase" id="C06A6.7"/>
    </source>
</evidence>